<name>A0A235BY28_UNCW3</name>
<evidence type="ECO:0000256" key="4">
    <source>
        <dbReference type="ARBA" id="ARBA00023014"/>
    </source>
</evidence>
<dbReference type="AlphaFoldDB" id="A0A235BY28"/>
<dbReference type="Gene3D" id="3.30.70.3270">
    <property type="match status" value="1"/>
</dbReference>
<organism evidence="6 7">
    <name type="scientific">candidate division WOR-3 bacterium JGI_Cruoil_03_51_56</name>
    <dbReference type="NCBI Taxonomy" id="1973747"/>
    <lineage>
        <taxon>Bacteria</taxon>
        <taxon>Bacteria division WOR-3</taxon>
    </lineage>
</organism>
<dbReference type="Proteomes" id="UP000215559">
    <property type="component" value="Unassembled WGS sequence"/>
</dbReference>
<evidence type="ECO:0000313" key="7">
    <source>
        <dbReference type="Proteomes" id="UP000215559"/>
    </source>
</evidence>
<proteinExistence type="predicted"/>
<keyword evidence="4" id="KW-0411">Iron-sulfur</keyword>
<dbReference type="InterPro" id="IPR010226">
    <property type="entry name" value="NADH_quinone_OxRdtase_chainI"/>
</dbReference>
<dbReference type="PROSITE" id="PS00198">
    <property type="entry name" value="4FE4S_FER_1"/>
    <property type="match status" value="2"/>
</dbReference>
<protein>
    <recommendedName>
        <fullName evidence="5">4Fe-4S ferredoxin-type domain-containing protein</fullName>
    </recommendedName>
</protein>
<dbReference type="InterPro" id="IPR017900">
    <property type="entry name" value="4Fe4S_Fe_S_CS"/>
</dbReference>
<keyword evidence="3" id="KW-0408">Iron</keyword>
<dbReference type="PROSITE" id="PS51379">
    <property type="entry name" value="4FE4S_FER_2"/>
    <property type="match status" value="2"/>
</dbReference>
<feature type="domain" description="4Fe-4S ferredoxin-type" evidence="5">
    <location>
        <begin position="48"/>
        <end position="77"/>
    </location>
</feature>
<dbReference type="GO" id="GO:0016020">
    <property type="term" value="C:membrane"/>
    <property type="evidence" value="ECO:0007669"/>
    <property type="project" value="InterPro"/>
</dbReference>
<evidence type="ECO:0000259" key="5">
    <source>
        <dbReference type="PROSITE" id="PS51379"/>
    </source>
</evidence>
<keyword evidence="2" id="KW-0479">Metal-binding</keyword>
<evidence type="ECO:0000256" key="2">
    <source>
        <dbReference type="ARBA" id="ARBA00022723"/>
    </source>
</evidence>
<sequence>MIKGLADMLRIPLPKLRELGEALRAVFTGPFTTKFPKKVDSVHPNFRGVLKIHEEKCIGCGACSQVCPTNAREMIVDKEKGVMRSIHHAERCIYCGQCVASCPVDAIYHTNEFDLAETERSENWQTEVDKELVYCEMCGRPFATKAQLLWIAHKVGDLVNANPTLLLILYQDIGTAPPTDAGKGKEFPYRSGTMRILCPECRRKVYLHEEWGY</sequence>
<dbReference type="EMBL" id="NOZP01000018">
    <property type="protein sequence ID" value="OYD17161.1"/>
    <property type="molecule type" value="Genomic_DNA"/>
</dbReference>
<gene>
    <name evidence="6" type="ORF">CH330_00820</name>
</gene>
<dbReference type="SUPFAM" id="SSF54862">
    <property type="entry name" value="4Fe-4S ferredoxins"/>
    <property type="match status" value="1"/>
</dbReference>
<dbReference type="GO" id="GO:0016651">
    <property type="term" value="F:oxidoreductase activity, acting on NAD(P)H"/>
    <property type="evidence" value="ECO:0007669"/>
    <property type="project" value="InterPro"/>
</dbReference>
<reference evidence="6 7" key="1">
    <citation type="submission" date="2017-07" db="EMBL/GenBank/DDBJ databases">
        <title>Recovery of genomes from metagenomes via a dereplication, aggregation, and scoring strategy.</title>
        <authorList>
            <person name="Sieber C.M."/>
            <person name="Probst A.J."/>
            <person name="Sharrar A."/>
            <person name="Thomas B.C."/>
            <person name="Hess M."/>
            <person name="Tringe S.G."/>
            <person name="Banfield J.F."/>
        </authorList>
    </citation>
    <scope>NUCLEOTIDE SEQUENCE [LARGE SCALE GENOMIC DNA]</scope>
    <source>
        <strain evidence="6">JGI_Cruoil_03_51_56</strain>
    </source>
</reference>
<dbReference type="InterPro" id="IPR017896">
    <property type="entry name" value="4Fe4S_Fe-S-bd"/>
</dbReference>
<dbReference type="GO" id="GO:0051539">
    <property type="term" value="F:4 iron, 4 sulfur cluster binding"/>
    <property type="evidence" value="ECO:0007669"/>
    <property type="project" value="UniProtKB-KW"/>
</dbReference>
<evidence type="ECO:0000256" key="1">
    <source>
        <dbReference type="ARBA" id="ARBA00022485"/>
    </source>
</evidence>
<keyword evidence="1" id="KW-0004">4Fe-4S</keyword>
<dbReference type="GO" id="GO:0046872">
    <property type="term" value="F:metal ion binding"/>
    <property type="evidence" value="ECO:0007669"/>
    <property type="project" value="UniProtKB-KW"/>
</dbReference>
<evidence type="ECO:0000313" key="6">
    <source>
        <dbReference type="EMBL" id="OYD17161.1"/>
    </source>
</evidence>
<accession>A0A235BY28</accession>
<evidence type="ECO:0000256" key="3">
    <source>
        <dbReference type="ARBA" id="ARBA00023004"/>
    </source>
</evidence>
<feature type="domain" description="4Fe-4S ferredoxin-type" evidence="5">
    <location>
        <begin position="83"/>
        <end position="112"/>
    </location>
</feature>
<comment type="caution">
    <text evidence="6">The sequence shown here is derived from an EMBL/GenBank/DDBJ whole genome shotgun (WGS) entry which is preliminary data.</text>
</comment>
<dbReference type="PANTHER" id="PTHR10849">
    <property type="entry name" value="NADH DEHYDROGENASE UBIQUINONE IRON-SULFUR PROTEIN 8, MITOCHONDRIAL"/>
    <property type="match status" value="1"/>
</dbReference>
<dbReference type="Pfam" id="PF14697">
    <property type="entry name" value="Fer4_21"/>
    <property type="match status" value="1"/>
</dbReference>